<sequence>ADLVAEAFERLRGDDVSLWSITTFGGKLWQNKGIEVAELLGWTLPDLEVELKGIRKHLECPRVDPKWLEELQRRRSLDSASSKQEVGRASSGVEEMQESKFEAQPW</sequence>
<feature type="non-terminal residue" evidence="2">
    <location>
        <position position="106"/>
    </location>
</feature>
<evidence type="ECO:0000313" key="3">
    <source>
        <dbReference type="Proteomes" id="UP000574390"/>
    </source>
</evidence>
<feature type="non-terminal residue" evidence="2">
    <location>
        <position position="1"/>
    </location>
</feature>
<organism evidence="2 3">
    <name type="scientific">Perkinsus olseni</name>
    <name type="common">Perkinsus atlanticus</name>
    <dbReference type="NCBI Taxonomy" id="32597"/>
    <lineage>
        <taxon>Eukaryota</taxon>
        <taxon>Sar</taxon>
        <taxon>Alveolata</taxon>
        <taxon>Perkinsozoa</taxon>
        <taxon>Perkinsea</taxon>
        <taxon>Perkinsida</taxon>
        <taxon>Perkinsidae</taxon>
        <taxon>Perkinsus</taxon>
    </lineage>
</organism>
<dbReference type="AlphaFoldDB" id="A0A7J6P0M2"/>
<feature type="region of interest" description="Disordered" evidence="1">
    <location>
        <begin position="74"/>
        <end position="106"/>
    </location>
</feature>
<dbReference type="Proteomes" id="UP000574390">
    <property type="component" value="Unassembled WGS sequence"/>
</dbReference>
<reference evidence="2 3" key="1">
    <citation type="submission" date="2020-04" db="EMBL/GenBank/DDBJ databases">
        <title>Perkinsus olseni comparative genomics.</title>
        <authorList>
            <person name="Bogema D.R."/>
        </authorList>
    </citation>
    <scope>NUCLEOTIDE SEQUENCE [LARGE SCALE GENOMIC DNA]</scope>
    <source>
        <strain evidence="2">ATCC PRA-205</strain>
    </source>
</reference>
<evidence type="ECO:0000256" key="1">
    <source>
        <dbReference type="SAM" id="MobiDB-lite"/>
    </source>
</evidence>
<proteinExistence type="predicted"/>
<comment type="caution">
    <text evidence="2">The sequence shown here is derived from an EMBL/GenBank/DDBJ whole genome shotgun (WGS) entry which is preliminary data.</text>
</comment>
<dbReference type="EMBL" id="JABANM010036557">
    <property type="protein sequence ID" value="KAF4689276.1"/>
    <property type="molecule type" value="Genomic_DNA"/>
</dbReference>
<gene>
    <name evidence="2" type="ORF">FOZ62_012225</name>
</gene>
<accession>A0A7J6P0M2</accession>
<feature type="compositionally biased region" description="Basic and acidic residues" evidence="1">
    <location>
        <begin position="97"/>
        <end position="106"/>
    </location>
</feature>
<protein>
    <submittedName>
        <fullName evidence="2">Uncharacterized protein</fullName>
    </submittedName>
</protein>
<evidence type="ECO:0000313" key="2">
    <source>
        <dbReference type="EMBL" id="KAF4689276.1"/>
    </source>
</evidence>
<name>A0A7J6P0M2_PEROL</name>